<proteinExistence type="predicted"/>
<dbReference type="InterPro" id="IPR023614">
    <property type="entry name" value="Porin_dom_sf"/>
</dbReference>
<dbReference type="Proteomes" id="UP000310314">
    <property type="component" value="Unassembled WGS sequence"/>
</dbReference>
<name>A0A5S3PQ69_9FLAO</name>
<dbReference type="AlphaFoldDB" id="A0A5S3PQ69"/>
<accession>A0A5S3PQ69</accession>
<protein>
    <recommendedName>
        <fullName evidence="3">Phosphate-selective porin O and P</fullName>
    </recommendedName>
</protein>
<comment type="caution">
    <text evidence="1">The sequence shown here is derived from an EMBL/GenBank/DDBJ whole genome shotgun (WGS) entry which is preliminary data.</text>
</comment>
<evidence type="ECO:0000313" key="2">
    <source>
        <dbReference type="Proteomes" id="UP000310314"/>
    </source>
</evidence>
<evidence type="ECO:0008006" key="3">
    <source>
        <dbReference type="Google" id="ProtNLM"/>
    </source>
</evidence>
<sequence length="420" mass="48577">MVSSQIENQPFSAIYLLKKTYHRCSFSLNYSLFGKNSERISLKRVLLLFFVFGFSILSYSQNDSITKPKLKVDLGGALRYNYNNSTWKPNQQKRGGDFGFEVFRINVDAAYGPMEIHIDQRFYSGAFGGAFLKYGWVQYNLNKKSHLKLGLIPGYFGPQQFNSHSWFFQLPFYLGFEDDHDMGISYDYEDDRIKLDIGFYKNAEALTLSDNNPVSPNRYSYDFSGRNKEVNQFNIRFNYKLGEKAKHLLGTSLQYGGIWNIDTQDVGNHSALGLHYQLDYKRWNLQTQFITYNNKPKNAEGESREFLEQAAYNFPYNTAAKASMYSIGLAYTIPVNRGRFQSIQLYNDYTYMDKSIATWEDTQMNILGALISIKPLYIYVDYASGRNQPWLTPNSTDALTTGDGTGEWHHRLNVNFGLYF</sequence>
<dbReference type="RefSeq" id="WP_171037025.1">
    <property type="nucleotide sequence ID" value="NZ_VATY01000002.1"/>
</dbReference>
<reference evidence="1 2" key="1">
    <citation type="submission" date="2019-05" db="EMBL/GenBank/DDBJ databases">
        <authorList>
            <person name="Zhang J.-Y."/>
            <person name="Feg X."/>
            <person name="Du Z.-J."/>
        </authorList>
    </citation>
    <scope>NUCLEOTIDE SEQUENCE [LARGE SCALE GENOMIC DNA]</scope>
    <source>
        <strain evidence="1 2">RZ26</strain>
    </source>
</reference>
<gene>
    <name evidence="1" type="ORF">FEE95_10150</name>
</gene>
<keyword evidence="2" id="KW-1185">Reference proteome</keyword>
<evidence type="ECO:0000313" key="1">
    <source>
        <dbReference type="EMBL" id="TMM56852.1"/>
    </source>
</evidence>
<dbReference type="SUPFAM" id="SSF56935">
    <property type="entry name" value="Porins"/>
    <property type="match status" value="1"/>
</dbReference>
<dbReference type="EMBL" id="VATY01000002">
    <property type="protein sequence ID" value="TMM56852.1"/>
    <property type="molecule type" value="Genomic_DNA"/>
</dbReference>
<dbReference type="Gene3D" id="2.40.160.10">
    <property type="entry name" value="Porin"/>
    <property type="match status" value="1"/>
</dbReference>
<organism evidence="1 2">
    <name type="scientific">Maribacter algarum</name>
    <name type="common">ex Zhang et al. 2020</name>
    <dbReference type="NCBI Taxonomy" id="2578118"/>
    <lineage>
        <taxon>Bacteria</taxon>
        <taxon>Pseudomonadati</taxon>
        <taxon>Bacteroidota</taxon>
        <taxon>Flavobacteriia</taxon>
        <taxon>Flavobacteriales</taxon>
        <taxon>Flavobacteriaceae</taxon>
        <taxon>Maribacter</taxon>
    </lineage>
</organism>